<dbReference type="STRING" id="1419482.SAMN05444266_106348"/>
<gene>
    <name evidence="3" type="ORF">SAMN05444266_106348</name>
</gene>
<keyword evidence="2" id="KW-0472">Membrane</keyword>
<accession>A0A1M7G042</accession>
<protein>
    <submittedName>
        <fullName evidence="3">Uncharacterized protein</fullName>
    </submittedName>
</protein>
<keyword evidence="2" id="KW-1133">Transmembrane helix</keyword>
<evidence type="ECO:0000256" key="1">
    <source>
        <dbReference type="SAM" id="MobiDB-lite"/>
    </source>
</evidence>
<reference evidence="3 4" key="1">
    <citation type="submission" date="2016-11" db="EMBL/GenBank/DDBJ databases">
        <authorList>
            <person name="Jaros S."/>
            <person name="Januszkiewicz K."/>
            <person name="Wedrychowicz H."/>
        </authorList>
    </citation>
    <scope>NUCLEOTIDE SEQUENCE [LARGE SCALE GENOMIC DNA]</scope>
    <source>
        <strain evidence="3 4">DSM 27406</strain>
    </source>
</reference>
<dbReference type="Proteomes" id="UP000184420">
    <property type="component" value="Unassembled WGS sequence"/>
</dbReference>
<sequence>MNFPVLTCAQCGSSDVKLMPQRNDLVNCNYCGAIFMIPPPQGEPLPQAIEEPEPEVEEEEKEEEELIIPPVPPRPGTTNTEKFVTFILVVIGFIGAYLILNVTGDDTWLYQLIACIGGLGICSFILLNLGLEKKRKYESSPEMQEYNRVRRQIRERREEREKLKGQTNK</sequence>
<organism evidence="3 4">
    <name type="scientific">Chitinophaga jiangningensis</name>
    <dbReference type="NCBI Taxonomy" id="1419482"/>
    <lineage>
        <taxon>Bacteria</taxon>
        <taxon>Pseudomonadati</taxon>
        <taxon>Bacteroidota</taxon>
        <taxon>Chitinophagia</taxon>
        <taxon>Chitinophagales</taxon>
        <taxon>Chitinophagaceae</taxon>
        <taxon>Chitinophaga</taxon>
    </lineage>
</organism>
<feature type="compositionally biased region" description="Acidic residues" evidence="1">
    <location>
        <begin position="50"/>
        <end position="66"/>
    </location>
</feature>
<proteinExistence type="predicted"/>
<dbReference type="RefSeq" id="WP_073083499.1">
    <property type="nucleotide sequence ID" value="NZ_FRBL01000006.1"/>
</dbReference>
<evidence type="ECO:0000256" key="2">
    <source>
        <dbReference type="SAM" id="Phobius"/>
    </source>
</evidence>
<feature type="region of interest" description="Disordered" evidence="1">
    <location>
        <begin position="42"/>
        <end position="74"/>
    </location>
</feature>
<dbReference type="AlphaFoldDB" id="A0A1M7G042"/>
<feature type="transmembrane region" description="Helical" evidence="2">
    <location>
        <begin position="83"/>
        <end position="102"/>
    </location>
</feature>
<feature type="transmembrane region" description="Helical" evidence="2">
    <location>
        <begin position="108"/>
        <end position="131"/>
    </location>
</feature>
<keyword evidence="4" id="KW-1185">Reference proteome</keyword>
<keyword evidence="2" id="KW-0812">Transmembrane</keyword>
<dbReference type="OrthoDB" id="680487at2"/>
<evidence type="ECO:0000313" key="4">
    <source>
        <dbReference type="Proteomes" id="UP000184420"/>
    </source>
</evidence>
<evidence type="ECO:0000313" key="3">
    <source>
        <dbReference type="EMBL" id="SHM09643.1"/>
    </source>
</evidence>
<dbReference type="EMBL" id="FRBL01000006">
    <property type="protein sequence ID" value="SHM09643.1"/>
    <property type="molecule type" value="Genomic_DNA"/>
</dbReference>
<name>A0A1M7G042_9BACT</name>